<dbReference type="InterPro" id="IPR004384">
    <property type="entry name" value="RNA_MeTrfase_TrmJ/LasT"/>
</dbReference>
<dbReference type="PANTHER" id="PTHR42786">
    <property type="entry name" value="TRNA/RRNA METHYLTRANSFERASE"/>
    <property type="match status" value="1"/>
</dbReference>
<evidence type="ECO:0000256" key="3">
    <source>
        <dbReference type="ARBA" id="ARBA00022679"/>
    </source>
</evidence>
<reference evidence="7 8" key="1">
    <citation type="journal article" date="2019" name="Int. J. Syst. Evol. Microbiol.">
        <title>The Global Catalogue of Microorganisms (GCM) 10K type strain sequencing project: providing services to taxonomists for standard genome sequencing and annotation.</title>
        <authorList>
            <consortium name="The Broad Institute Genomics Platform"/>
            <consortium name="The Broad Institute Genome Sequencing Center for Infectious Disease"/>
            <person name="Wu L."/>
            <person name="Ma J."/>
        </authorList>
    </citation>
    <scope>NUCLEOTIDE SEQUENCE [LARGE SCALE GENOMIC DNA]</scope>
    <source>
        <strain evidence="7 8">Y73</strain>
    </source>
</reference>
<dbReference type="GO" id="GO:0008168">
    <property type="term" value="F:methyltransferase activity"/>
    <property type="evidence" value="ECO:0007669"/>
    <property type="project" value="UniProtKB-KW"/>
</dbReference>
<dbReference type="EMBL" id="JBHSXI010000023">
    <property type="protein sequence ID" value="MFC6890504.1"/>
    <property type="molecule type" value="Genomic_DNA"/>
</dbReference>
<dbReference type="Gene3D" id="3.40.1280.10">
    <property type="match status" value="1"/>
</dbReference>
<evidence type="ECO:0000313" key="8">
    <source>
        <dbReference type="Proteomes" id="UP001596333"/>
    </source>
</evidence>
<dbReference type="Proteomes" id="UP001596333">
    <property type="component" value="Unassembled WGS sequence"/>
</dbReference>
<evidence type="ECO:0000256" key="1">
    <source>
        <dbReference type="ARBA" id="ARBA00007228"/>
    </source>
</evidence>
<gene>
    <name evidence="7" type="ORF">ACFQEY_16040</name>
</gene>
<accession>A0ABD5ULZ5</accession>
<dbReference type="CDD" id="cd18093">
    <property type="entry name" value="SpoU-like_TrmJ"/>
    <property type="match status" value="1"/>
</dbReference>
<dbReference type="NCBIfam" id="TIGR00050">
    <property type="entry name" value="rRNA_methyl_1"/>
    <property type="match status" value="1"/>
</dbReference>
<dbReference type="InterPro" id="IPR001537">
    <property type="entry name" value="SpoU_MeTrfase"/>
</dbReference>
<dbReference type="Pfam" id="PF00588">
    <property type="entry name" value="SpoU_methylase"/>
    <property type="match status" value="1"/>
</dbReference>
<dbReference type="RefSeq" id="WP_379770513.1">
    <property type="nucleotide sequence ID" value="NZ_JBHSXI010000023.1"/>
</dbReference>
<keyword evidence="4" id="KW-0949">S-adenosyl-L-methionine</keyword>
<feature type="region of interest" description="Disordered" evidence="5">
    <location>
        <begin position="1"/>
        <end position="33"/>
    </location>
</feature>
<dbReference type="PANTHER" id="PTHR42786:SF2">
    <property type="entry name" value="TRNA (CYTIDINE_URIDINE-2'-O-)-METHYLTRANSFERASE TRMJ"/>
    <property type="match status" value="1"/>
</dbReference>
<dbReference type="Gene3D" id="1.10.8.590">
    <property type="match status" value="1"/>
</dbReference>
<evidence type="ECO:0000256" key="4">
    <source>
        <dbReference type="ARBA" id="ARBA00022691"/>
    </source>
</evidence>
<feature type="domain" description="tRNA/rRNA methyltransferase SpoU type" evidence="6">
    <location>
        <begin position="34"/>
        <end position="185"/>
    </location>
</feature>
<name>A0ABD5ULZ5_9EURY</name>
<dbReference type="SUPFAM" id="SSF75217">
    <property type="entry name" value="alpha/beta knot"/>
    <property type="match status" value="1"/>
</dbReference>
<evidence type="ECO:0000256" key="5">
    <source>
        <dbReference type="SAM" id="MobiDB-lite"/>
    </source>
</evidence>
<dbReference type="AlphaFoldDB" id="A0ABD5ULZ5"/>
<sequence length="284" mass="31768">MSGPAEDSGESETESRDESETESRDDADTHRNPVVVIVEPETPGNVGTIARAMKNFGLDDLKLVNPPELHEDGEAYGFAGHAREDVLPNADEVTFEEIVENYHTVGTTAITGEDDRSHERFPFKTPAALRESLATVDAQTAIVFGREGRGLNNDELSRLDEVCSIPADDEYPVLNLGQAATVLLYELRDLTVEETQLPDAEVIRAAEPDIERFHKYFDEFLASTGQREHHREKNALLMRRLLGRAHPTEREVHSLLGTFRKANAKLEHADHLAAKYDEPVYPRE</sequence>
<dbReference type="PIRSF" id="PIRSF004808">
    <property type="entry name" value="LasT"/>
    <property type="match status" value="1"/>
</dbReference>
<comment type="caution">
    <text evidence="7">The sequence shown here is derived from an EMBL/GenBank/DDBJ whole genome shotgun (WGS) entry which is preliminary data.</text>
</comment>
<comment type="similarity">
    <text evidence="1">Belongs to the class IV-like SAM-binding methyltransferase superfamily. RNA methyltransferase TrmH family.</text>
</comment>
<keyword evidence="2 7" id="KW-0489">Methyltransferase</keyword>
<evidence type="ECO:0000256" key="2">
    <source>
        <dbReference type="ARBA" id="ARBA00022603"/>
    </source>
</evidence>
<evidence type="ECO:0000259" key="6">
    <source>
        <dbReference type="Pfam" id="PF00588"/>
    </source>
</evidence>
<evidence type="ECO:0000313" key="7">
    <source>
        <dbReference type="EMBL" id="MFC6890504.1"/>
    </source>
</evidence>
<keyword evidence="8" id="KW-1185">Reference proteome</keyword>
<dbReference type="InterPro" id="IPR029028">
    <property type="entry name" value="Alpha/beta_knot_MTases"/>
</dbReference>
<keyword evidence="3" id="KW-0808">Transferase</keyword>
<organism evidence="7 8">
    <name type="scientific">Halorubrum trueperi</name>
    <dbReference type="NCBI Taxonomy" id="2004704"/>
    <lineage>
        <taxon>Archaea</taxon>
        <taxon>Methanobacteriati</taxon>
        <taxon>Methanobacteriota</taxon>
        <taxon>Stenosarchaea group</taxon>
        <taxon>Halobacteria</taxon>
        <taxon>Halobacteriales</taxon>
        <taxon>Haloferacaceae</taxon>
        <taxon>Halorubrum</taxon>
    </lineage>
</organism>
<proteinExistence type="inferred from homology"/>
<feature type="compositionally biased region" description="Basic and acidic residues" evidence="5">
    <location>
        <begin position="13"/>
        <end position="31"/>
    </location>
</feature>
<dbReference type="GO" id="GO:0032259">
    <property type="term" value="P:methylation"/>
    <property type="evidence" value="ECO:0007669"/>
    <property type="project" value="UniProtKB-KW"/>
</dbReference>
<dbReference type="InterPro" id="IPR029026">
    <property type="entry name" value="tRNA_m1G_MTases_N"/>
</dbReference>
<protein>
    <submittedName>
        <fullName evidence="7">RNA methyltransferase</fullName>
    </submittedName>
</protein>